<feature type="transmembrane region" description="Helical" evidence="17">
    <location>
        <begin position="282"/>
        <end position="300"/>
    </location>
</feature>
<keyword evidence="13 17" id="KW-0472">Membrane</keyword>
<evidence type="ECO:0000313" key="20">
    <source>
        <dbReference type="EMBL" id="ABR56985.1"/>
    </source>
</evidence>
<dbReference type="EMBL" id="CP000743">
    <property type="protein sequence ID" value="ABR56985.1"/>
    <property type="molecule type" value="Genomic_DNA"/>
</dbReference>
<evidence type="ECO:0000256" key="12">
    <source>
        <dbReference type="ARBA" id="ARBA00022989"/>
    </source>
</evidence>
<dbReference type="InterPro" id="IPR003674">
    <property type="entry name" value="Oligo_trans_STT3"/>
</dbReference>
<accession>A6UWW3</accession>
<feature type="transmembrane region" description="Helical" evidence="17">
    <location>
        <begin position="189"/>
        <end position="208"/>
    </location>
</feature>
<gene>
    <name evidence="20" type="ordered locus">Maeo_1409</name>
</gene>
<evidence type="ECO:0000259" key="18">
    <source>
        <dbReference type="Pfam" id="PF02516"/>
    </source>
</evidence>
<dbReference type="BRENDA" id="2.4.99.18">
    <property type="organism ID" value="3261"/>
</dbReference>
<feature type="transmembrane region" description="Helical" evidence="17">
    <location>
        <begin position="138"/>
        <end position="158"/>
    </location>
</feature>
<comment type="catalytic activity">
    <reaction evidence="16">
        <text>an archaeal dolichyl phosphooligosaccharide + [protein]-L-asparagine = an archaeal dolichyl phosphate + a glycoprotein with the oligosaccharide chain attached by N-beta-D-glycosyl linkage to a protein L-asparagine.</text>
        <dbReference type="EC" id="2.4.99.21"/>
    </reaction>
</comment>
<dbReference type="Pfam" id="PF21436">
    <property type="entry name" value="STT3-PglB_core"/>
    <property type="match status" value="1"/>
</dbReference>
<keyword evidence="14" id="KW-0464">Manganese</keyword>
<keyword evidence="7" id="KW-0328">Glycosyltransferase</keyword>
<evidence type="ECO:0000259" key="19">
    <source>
        <dbReference type="Pfam" id="PF21436"/>
    </source>
</evidence>
<dbReference type="STRING" id="419665.Maeo_1409"/>
<sequence length="871" mass="96745">MEQIKKIAKFINNHSYLKTILIVLVIALMSFQLRAQPADMGFTDNQQLKEMFADENGRMYLIALDPYYYLRLAENYNNNGHLGETLKEINGEKVPYDTIQYAPPGHPAPKDVPTITMVTLAVYDIWHSFDSTVSIMNAAYWVPALLSMLLGAPVFFMIRRITQSNIGGIVGATIISTSPALLYKTSAGFADTPIFEVLPILFIIWFIMEAIHNQNNLKKSLIFASLATIAMTLATKMWAGWWYGYYISAGFLLIYSIYSIIIKKYDIKSIVKAENIKSILSIAGIFIIGSALLISLLYGVDTLMGGIMSPIGQQAALTTTEHASGWPNVYTTVAELNKVDMNTIIGSSAGSKYLFVAGIIGVLASFVSMRYRGKKEDNIIKFDVKYALILAIWLAITFYAATKGNRFIGLMVPPLSIGIGVFAGQLDNIIKIRNDDLTKWILYPIIGLLGLISIIGIKSEILNILLPTTYVPIAAYGFLALVAILAIYKMVDIIASNKDMQIKKLISILLAIILVVPSLASAVPLATVPTYNDGWKEGLDWIATETPDNSVTTCWWDNGHIYTWATRKMVTFDGGSQNSPRAYWVGKAYSTSDEKLATGILRMIATSGDSAFDGSSILMKKTNGSVKETTTILNKILPLNKSSAYAVLTNQYGLTDEETKEVLNLTHPENPNPDYLITYNRMTDIASVWSMFGNWDYGLPADTPNDKREMGFFAKTNGEGYMVNDTLVVKVVSQNDGNYMAMDAILIQNNTMDSYNLVYDLKTQKLVSQKPSQYHKIIIYDGTKIQEKQFNENGTYSLLIRLNPVGNNKYSANAWISSKNLENSVYSKLHFFDGAGLENMALIKASIDPTNQGVQPGFKIYKVDYGTEYLK</sequence>
<organism evidence="20 21">
    <name type="scientific">Methanococcus aeolicus (strain ATCC BAA-1280 / DSM 17508 / OCM 812 / Nankai-3)</name>
    <dbReference type="NCBI Taxonomy" id="419665"/>
    <lineage>
        <taxon>Archaea</taxon>
        <taxon>Methanobacteriati</taxon>
        <taxon>Methanobacteriota</taxon>
        <taxon>Methanomada group</taxon>
        <taxon>Methanococci</taxon>
        <taxon>Methanococcales</taxon>
        <taxon>Methanococcaceae</taxon>
        <taxon>Methanococcus</taxon>
    </lineage>
</organism>
<evidence type="ECO:0000256" key="10">
    <source>
        <dbReference type="ARBA" id="ARBA00022723"/>
    </source>
</evidence>
<protein>
    <recommendedName>
        <fullName evidence="6">dolichyl-phosphooligosaccharide-protein glycotransferase</fullName>
        <ecNumber evidence="6">2.4.99.21</ecNumber>
    </recommendedName>
    <alternativeName>
        <fullName evidence="15">Oligosaccharyl transferase</fullName>
    </alternativeName>
</protein>
<keyword evidence="11" id="KW-0460">Magnesium</keyword>
<keyword evidence="12 17" id="KW-1133">Transmembrane helix</keyword>
<dbReference type="GO" id="GO:0046872">
    <property type="term" value="F:metal ion binding"/>
    <property type="evidence" value="ECO:0007669"/>
    <property type="project" value="UniProtKB-KW"/>
</dbReference>
<feature type="transmembrane region" description="Helical" evidence="17">
    <location>
        <begin position="508"/>
        <end position="526"/>
    </location>
</feature>
<feature type="transmembrane region" description="Helical" evidence="17">
    <location>
        <begin position="353"/>
        <end position="371"/>
    </location>
</feature>
<evidence type="ECO:0000256" key="13">
    <source>
        <dbReference type="ARBA" id="ARBA00023136"/>
    </source>
</evidence>
<comment type="pathway">
    <text evidence="4">Protein modification; protein glycosylation.</text>
</comment>
<feature type="domain" description="Oligosaccharyl transferase STT3 N-terminal" evidence="18">
    <location>
        <begin position="26"/>
        <end position="486"/>
    </location>
</feature>
<dbReference type="RefSeq" id="WP_011974117.1">
    <property type="nucleotide sequence ID" value="NC_009635.1"/>
</dbReference>
<evidence type="ECO:0000256" key="5">
    <source>
        <dbReference type="ARBA" id="ARBA00010810"/>
    </source>
</evidence>
<comment type="cofactor">
    <cofactor evidence="2">
        <name>Mg(2+)</name>
        <dbReference type="ChEBI" id="CHEBI:18420"/>
    </cofactor>
</comment>
<dbReference type="CAZy" id="GT66">
    <property type="family name" value="Glycosyltransferase Family 66"/>
</dbReference>
<dbReference type="Pfam" id="PF02516">
    <property type="entry name" value="STT3"/>
    <property type="match status" value="1"/>
</dbReference>
<dbReference type="HOGENOM" id="CLU_018380_0_0_2"/>
<keyword evidence="10" id="KW-0479">Metal-binding</keyword>
<evidence type="ECO:0000256" key="6">
    <source>
        <dbReference type="ARBA" id="ARBA00012602"/>
    </source>
</evidence>
<dbReference type="EC" id="2.4.99.21" evidence="6"/>
<dbReference type="eggNOG" id="arCOG02044">
    <property type="taxonomic scope" value="Archaea"/>
</dbReference>
<dbReference type="Gene3D" id="3.40.50.12610">
    <property type="match status" value="1"/>
</dbReference>
<evidence type="ECO:0000256" key="4">
    <source>
        <dbReference type="ARBA" id="ARBA00004922"/>
    </source>
</evidence>
<dbReference type="GO" id="GO:0005886">
    <property type="term" value="C:plasma membrane"/>
    <property type="evidence" value="ECO:0007669"/>
    <property type="project" value="UniProtKB-SubCell"/>
</dbReference>
<evidence type="ECO:0000256" key="11">
    <source>
        <dbReference type="ARBA" id="ARBA00022842"/>
    </source>
</evidence>
<keyword evidence="9 17" id="KW-0812">Transmembrane</keyword>
<evidence type="ECO:0000256" key="8">
    <source>
        <dbReference type="ARBA" id="ARBA00022679"/>
    </source>
</evidence>
<dbReference type="InterPro" id="IPR048999">
    <property type="entry name" value="STT3-PglB_core"/>
</dbReference>
<dbReference type="PANTHER" id="PTHR13872">
    <property type="entry name" value="DOLICHYL-DIPHOSPHOOLIGOSACCHARIDE--PROTEIN GLYCOSYLTRANSFERASE SUBUNIT"/>
    <property type="match status" value="1"/>
</dbReference>
<feature type="transmembrane region" description="Helical" evidence="17">
    <location>
        <begin position="165"/>
        <end position="183"/>
    </location>
</feature>
<evidence type="ECO:0000256" key="7">
    <source>
        <dbReference type="ARBA" id="ARBA00022676"/>
    </source>
</evidence>
<feature type="transmembrane region" description="Helical" evidence="17">
    <location>
        <begin position="245"/>
        <end position="262"/>
    </location>
</feature>
<feature type="transmembrane region" description="Helical" evidence="17">
    <location>
        <begin position="220"/>
        <end position="239"/>
    </location>
</feature>
<dbReference type="PANTHER" id="PTHR13872:SF1">
    <property type="entry name" value="DOLICHYL-DIPHOSPHOOLIGOSACCHARIDE--PROTEIN GLYCOSYLTRANSFERASE SUBUNIT STT3B"/>
    <property type="match status" value="1"/>
</dbReference>
<dbReference type="AlphaFoldDB" id="A6UWW3"/>
<dbReference type="OrthoDB" id="82393at2157"/>
<evidence type="ECO:0000256" key="3">
    <source>
        <dbReference type="ARBA" id="ARBA00004651"/>
    </source>
</evidence>
<feature type="transmembrane region" description="Helical" evidence="17">
    <location>
        <begin position="383"/>
        <end position="401"/>
    </location>
</feature>
<evidence type="ECO:0000256" key="2">
    <source>
        <dbReference type="ARBA" id="ARBA00001946"/>
    </source>
</evidence>
<evidence type="ECO:0000256" key="14">
    <source>
        <dbReference type="ARBA" id="ARBA00023211"/>
    </source>
</evidence>
<dbReference type="Proteomes" id="UP000001106">
    <property type="component" value="Chromosome"/>
</dbReference>
<comment type="similarity">
    <text evidence="5">Belongs to the STT3 family.</text>
</comment>
<dbReference type="GeneID" id="5326993"/>
<evidence type="ECO:0000256" key="15">
    <source>
        <dbReference type="ARBA" id="ARBA00030679"/>
    </source>
</evidence>
<evidence type="ECO:0000256" key="1">
    <source>
        <dbReference type="ARBA" id="ARBA00001936"/>
    </source>
</evidence>
<evidence type="ECO:0000256" key="9">
    <source>
        <dbReference type="ARBA" id="ARBA00022692"/>
    </source>
</evidence>
<dbReference type="KEGG" id="mae:Maeo_1409"/>
<comment type="cofactor">
    <cofactor evidence="1">
        <name>Mn(2+)</name>
        <dbReference type="ChEBI" id="CHEBI:29035"/>
    </cofactor>
</comment>
<keyword evidence="21" id="KW-1185">Reference proteome</keyword>
<dbReference type="InterPro" id="IPR048307">
    <property type="entry name" value="STT3_N"/>
</dbReference>
<dbReference type="UniPathway" id="UPA00378"/>
<keyword evidence="8 20" id="KW-0808">Transferase</keyword>
<feature type="transmembrane region" description="Helical" evidence="17">
    <location>
        <begin position="407"/>
        <end position="428"/>
    </location>
</feature>
<reference evidence="20" key="1">
    <citation type="submission" date="2007-06" db="EMBL/GenBank/DDBJ databases">
        <title>Complete sequence of Methanococcus aeolicus Nankai-3.</title>
        <authorList>
            <consortium name="US DOE Joint Genome Institute"/>
            <person name="Copeland A."/>
            <person name="Lucas S."/>
            <person name="Lapidus A."/>
            <person name="Barry K."/>
            <person name="Glavina del Rio T."/>
            <person name="Dalin E."/>
            <person name="Tice H."/>
            <person name="Pitluck S."/>
            <person name="Chain P."/>
            <person name="Malfatti S."/>
            <person name="Shin M."/>
            <person name="Vergez L."/>
            <person name="Schmutz J."/>
            <person name="Larimer F."/>
            <person name="Land M."/>
            <person name="Hauser L."/>
            <person name="Kyrpides N."/>
            <person name="Lykidis A."/>
            <person name="Sieprawska-Lupa M."/>
            <person name="Whitman W.B."/>
            <person name="Richardson P."/>
        </authorList>
    </citation>
    <scope>NUCLEOTIDE SEQUENCE [LARGE SCALE GENOMIC DNA]</scope>
    <source>
        <strain evidence="20">Nankai-3</strain>
    </source>
</reference>
<evidence type="ECO:0000313" key="21">
    <source>
        <dbReference type="Proteomes" id="UP000001106"/>
    </source>
</evidence>
<feature type="transmembrane region" description="Helical" evidence="17">
    <location>
        <begin position="440"/>
        <end position="457"/>
    </location>
</feature>
<proteinExistence type="inferred from homology"/>
<dbReference type="GO" id="GO:0004576">
    <property type="term" value="F:oligosaccharyl transferase activity"/>
    <property type="evidence" value="ECO:0007669"/>
    <property type="project" value="InterPro"/>
</dbReference>
<evidence type="ECO:0000256" key="16">
    <source>
        <dbReference type="ARBA" id="ARBA00034066"/>
    </source>
</evidence>
<feature type="domain" description="STT3/PglB/AglB core" evidence="19">
    <location>
        <begin position="550"/>
        <end position="696"/>
    </location>
</feature>
<evidence type="ECO:0000256" key="17">
    <source>
        <dbReference type="SAM" id="Phobius"/>
    </source>
</evidence>
<feature type="transmembrane region" description="Helical" evidence="17">
    <location>
        <begin position="469"/>
        <end position="488"/>
    </location>
</feature>
<name>A6UWW3_META3</name>
<comment type="subcellular location">
    <subcellularLocation>
        <location evidence="3">Cell membrane</location>
        <topology evidence="3">Multi-pass membrane protein</topology>
    </subcellularLocation>
</comment>